<dbReference type="EMBL" id="WHPC01000009">
    <property type="protein sequence ID" value="MPV36291.1"/>
    <property type="molecule type" value="Genomic_DNA"/>
</dbReference>
<evidence type="ECO:0000256" key="1">
    <source>
        <dbReference type="ARBA" id="ARBA00022553"/>
    </source>
</evidence>
<reference evidence="9 10" key="1">
    <citation type="submission" date="2019-10" db="EMBL/GenBank/DDBJ databases">
        <title>Georgenia wutianyii sp. nov. and Georgenia yuyongxinii sp. nov. isolated from plateau pika (Ochotona curzoniae) in the Qinghai-Tibet plateau of China.</title>
        <authorList>
            <person name="Tian Z."/>
        </authorList>
    </citation>
    <scope>NUCLEOTIDE SEQUENCE [LARGE SCALE GENOMIC DNA]</scope>
    <source>
        <strain evidence="9 10">JCM 19765</strain>
    </source>
</reference>
<feature type="domain" description="Response regulatory" evidence="8">
    <location>
        <begin position="29"/>
        <end position="145"/>
    </location>
</feature>
<keyword evidence="4" id="KW-0804">Transcription</keyword>
<dbReference type="Gene3D" id="3.40.50.2300">
    <property type="match status" value="1"/>
</dbReference>
<dbReference type="PROSITE" id="PS00622">
    <property type="entry name" value="HTH_LUXR_1"/>
    <property type="match status" value="1"/>
</dbReference>
<evidence type="ECO:0000256" key="4">
    <source>
        <dbReference type="ARBA" id="ARBA00023163"/>
    </source>
</evidence>
<feature type="domain" description="HTH luxR-type" evidence="7">
    <location>
        <begin position="173"/>
        <end position="238"/>
    </location>
</feature>
<dbReference type="InterPro" id="IPR058245">
    <property type="entry name" value="NreC/VraR/RcsB-like_REC"/>
</dbReference>
<dbReference type="PANTHER" id="PTHR43214:SF24">
    <property type="entry name" value="TRANSCRIPTIONAL REGULATORY PROTEIN NARL-RELATED"/>
    <property type="match status" value="1"/>
</dbReference>
<dbReference type="CDD" id="cd06170">
    <property type="entry name" value="LuxR_C_like"/>
    <property type="match status" value="1"/>
</dbReference>
<dbReference type="CDD" id="cd17535">
    <property type="entry name" value="REC_NarL-like"/>
    <property type="match status" value="1"/>
</dbReference>
<dbReference type="SMART" id="SM00448">
    <property type="entry name" value="REC"/>
    <property type="match status" value="1"/>
</dbReference>
<evidence type="ECO:0000259" key="7">
    <source>
        <dbReference type="PROSITE" id="PS50043"/>
    </source>
</evidence>
<dbReference type="PANTHER" id="PTHR43214">
    <property type="entry name" value="TWO-COMPONENT RESPONSE REGULATOR"/>
    <property type="match status" value="1"/>
</dbReference>
<keyword evidence="2" id="KW-0805">Transcription regulation</keyword>
<dbReference type="InterPro" id="IPR011006">
    <property type="entry name" value="CheY-like_superfamily"/>
</dbReference>
<feature type="region of interest" description="Disordered" evidence="6">
    <location>
        <begin position="1"/>
        <end position="21"/>
    </location>
</feature>
<dbReference type="SMART" id="SM00421">
    <property type="entry name" value="HTH_LUXR"/>
    <property type="match status" value="1"/>
</dbReference>
<dbReference type="Proteomes" id="UP000437709">
    <property type="component" value="Unassembled WGS sequence"/>
</dbReference>
<dbReference type="GO" id="GO:0000160">
    <property type="term" value="P:phosphorelay signal transduction system"/>
    <property type="evidence" value="ECO:0007669"/>
    <property type="project" value="InterPro"/>
</dbReference>
<dbReference type="SUPFAM" id="SSF46894">
    <property type="entry name" value="C-terminal effector domain of the bipartite response regulators"/>
    <property type="match status" value="1"/>
</dbReference>
<dbReference type="AlphaFoldDB" id="A0A6N7EFW5"/>
<dbReference type="InterPro" id="IPR039420">
    <property type="entry name" value="WalR-like"/>
</dbReference>
<protein>
    <submittedName>
        <fullName evidence="9">Response regulator</fullName>
    </submittedName>
</protein>
<dbReference type="InterPro" id="IPR000792">
    <property type="entry name" value="Tscrpt_reg_LuxR_C"/>
</dbReference>
<keyword evidence="10" id="KW-1185">Reference proteome</keyword>
<dbReference type="PROSITE" id="PS50043">
    <property type="entry name" value="HTH_LUXR_2"/>
    <property type="match status" value="1"/>
</dbReference>
<evidence type="ECO:0000259" key="8">
    <source>
        <dbReference type="PROSITE" id="PS50110"/>
    </source>
</evidence>
<dbReference type="OrthoDB" id="9808843at2"/>
<evidence type="ECO:0000256" key="6">
    <source>
        <dbReference type="SAM" id="MobiDB-lite"/>
    </source>
</evidence>
<dbReference type="InterPro" id="IPR001789">
    <property type="entry name" value="Sig_transdc_resp-reg_receiver"/>
</dbReference>
<evidence type="ECO:0000256" key="2">
    <source>
        <dbReference type="ARBA" id="ARBA00023015"/>
    </source>
</evidence>
<dbReference type="Pfam" id="PF00196">
    <property type="entry name" value="GerE"/>
    <property type="match status" value="1"/>
</dbReference>
<sequence length="244" mass="25595">MDHRRRAGRAARPRRAGRHAGRGGPAVIRVVLADDQQIVRAGVARILGPGDGFEVVAECRDGSEVVAAVRASSPDLVVMDVRMPGVGGLEATRLVRAEPDPPPVLVLTTFSDDDVLWGALEAGAGGFVLKDTTATDLIAAARAVAAGAAWFDPAVTPRVLSAYRGSVAPAQRDVRRLEALSDRELEVLRQMARGATNREIAASLVVSEGTVKSHVGAIFTKLDVRDRAAAIVLAYDRGVVTPGG</sequence>
<dbReference type="SUPFAM" id="SSF52172">
    <property type="entry name" value="CheY-like"/>
    <property type="match status" value="1"/>
</dbReference>
<dbReference type="PROSITE" id="PS50110">
    <property type="entry name" value="RESPONSE_REGULATORY"/>
    <property type="match status" value="1"/>
</dbReference>
<dbReference type="GO" id="GO:0006355">
    <property type="term" value="P:regulation of DNA-templated transcription"/>
    <property type="evidence" value="ECO:0007669"/>
    <property type="project" value="InterPro"/>
</dbReference>
<dbReference type="Pfam" id="PF00072">
    <property type="entry name" value="Response_reg"/>
    <property type="match status" value="1"/>
</dbReference>
<accession>A0A6N7EFW5</accession>
<keyword evidence="1 5" id="KW-0597">Phosphoprotein</keyword>
<evidence type="ECO:0000313" key="10">
    <source>
        <dbReference type="Proteomes" id="UP000437709"/>
    </source>
</evidence>
<name>A0A6N7EFW5_9MICO</name>
<comment type="caution">
    <text evidence="9">The sequence shown here is derived from an EMBL/GenBank/DDBJ whole genome shotgun (WGS) entry which is preliminary data.</text>
</comment>
<dbReference type="InterPro" id="IPR016032">
    <property type="entry name" value="Sig_transdc_resp-reg_C-effctor"/>
</dbReference>
<feature type="modified residue" description="4-aspartylphosphate" evidence="5">
    <location>
        <position position="80"/>
    </location>
</feature>
<gene>
    <name evidence="9" type="ORF">GB881_04370</name>
</gene>
<keyword evidence="3" id="KW-0238">DNA-binding</keyword>
<dbReference type="PRINTS" id="PR00038">
    <property type="entry name" value="HTHLUXR"/>
</dbReference>
<evidence type="ECO:0000256" key="5">
    <source>
        <dbReference type="PROSITE-ProRule" id="PRU00169"/>
    </source>
</evidence>
<evidence type="ECO:0000313" key="9">
    <source>
        <dbReference type="EMBL" id="MPV36291.1"/>
    </source>
</evidence>
<proteinExistence type="predicted"/>
<dbReference type="GO" id="GO:0003677">
    <property type="term" value="F:DNA binding"/>
    <property type="evidence" value="ECO:0007669"/>
    <property type="project" value="UniProtKB-KW"/>
</dbReference>
<evidence type="ECO:0000256" key="3">
    <source>
        <dbReference type="ARBA" id="ARBA00023125"/>
    </source>
</evidence>
<organism evidence="9 10">
    <name type="scientific">Georgenia subflava</name>
    <dbReference type="NCBI Taxonomy" id="1622177"/>
    <lineage>
        <taxon>Bacteria</taxon>
        <taxon>Bacillati</taxon>
        <taxon>Actinomycetota</taxon>
        <taxon>Actinomycetes</taxon>
        <taxon>Micrococcales</taxon>
        <taxon>Bogoriellaceae</taxon>
        <taxon>Georgenia</taxon>
    </lineage>
</organism>